<feature type="transmembrane region" description="Helical" evidence="1">
    <location>
        <begin position="17"/>
        <end position="37"/>
    </location>
</feature>
<feature type="transmembrane region" description="Helical" evidence="1">
    <location>
        <begin position="185"/>
        <end position="204"/>
    </location>
</feature>
<dbReference type="CDD" id="cd01060">
    <property type="entry name" value="Membrane-FADS-like"/>
    <property type="match status" value="1"/>
</dbReference>
<evidence type="ECO:0000259" key="2">
    <source>
        <dbReference type="Pfam" id="PF00487"/>
    </source>
</evidence>
<dbReference type="InterPro" id="IPR005804">
    <property type="entry name" value="FA_desaturase_dom"/>
</dbReference>
<dbReference type="Proteomes" id="UP000295443">
    <property type="component" value="Unassembled WGS sequence"/>
</dbReference>
<keyword evidence="4" id="KW-1185">Reference proteome</keyword>
<feature type="transmembrane region" description="Helical" evidence="1">
    <location>
        <begin position="125"/>
        <end position="151"/>
    </location>
</feature>
<evidence type="ECO:0000313" key="4">
    <source>
        <dbReference type="Proteomes" id="UP000295443"/>
    </source>
</evidence>
<protein>
    <submittedName>
        <fullName evidence="3">Fatty acid desaturase</fullName>
    </submittedName>
</protein>
<keyword evidence="1" id="KW-0812">Transmembrane</keyword>
<dbReference type="Pfam" id="PF00487">
    <property type="entry name" value="FA_desaturase"/>
    <property type="match status" value="1"/>
</dbReference>
<sequence length="308" mass="34169">MYEPNPSDAQGRFVNRVLGILFLAAALFQLVVLPAWLLPASPAWGWLLLVPVLLSNAWWAYLHEAVHGGLSPSRAGNRRLGRLHAVLYGAPFDLLRAGHLLHHALSRTVRERSEVYRAGHDNRALFAVAYYLRILGGLYLIEVLGGLLFLLPHRAIATLAGRLERPDNVVPELVRRVSAPAILRAVRLDAGAVLAMYGLAFALYGRQAWLLLLALAGRALLVSLVDNAFHYGTALNRVRAARNLALPGWASALILHFNLHGAHHLRPGLPWWRLPDYHRSAGSGYQAAWWPALFAQLRGPIPEHRLRP</sequence>
<organism evidence="3 4">
    <name type="scientific">Parasulfuritortus cantonensis</name>
    <dbReference type="NCBI Taxonomy" id="2528202"/>
    <lineage>
        <taxon>Bacteria</taxon>
        <taxon>Pseudomonadati</taxon>
        <taxon>Pseudomonadota</taxon>
        <taxon>Betaproteobacteria</taxon>
        <taxon>Nitrosomonadales</taxon>
        <taxon>Thiobacillaceae</taxon>
        <taxon>Parasulfuritortus</taxon>
    </lineage>
</organism>
<keyword evidence="1" id="KW-1133">Transmembrane helix</keyword>
<dbReference type="RefSeq" id="WP_131448728.1">
    <property type="nucleotide sequence ID" value="NZ_SJZB01000049.1"/>
</dbReference>
<evidence type="ECO:0000313" key="3">
    <source>
        <dbReference type="EMBL" id="TCJ11818.1"/>
    </source>
</evidence>
<comment type="caution">
    <text evidence="3">The sequence shown here is derived from an EMBL/GenBank/DDBJ whole genome shotgun (WGS) entry which is preliminary data.</text>
</comment>
<dbReference type="AlphaFoldDB" id="A0A4R1B6F0"/>
<proteinExistence type="predicted"/>
<feature type="transmembrane region" description="Helical" evidence="1">
    <location>
        <begin position="43"/>
        <end position="62"/>
    </location>
</feature>
<dbReference type="GO" id="GO:0006629">
    <property type="term" value="P:lipid metabolic process"/>
    <property type="evidence" value="ECO:0007669"/>
    <property type="project" value="InterPro"/>
</dbReference>
<dbReference type="EMBL" id="SJZB01000049">
    <property type="protein sequence ID" value="TCJ11818.1"/>
    <property type="molecule type" value="Genomic_DNA"/>
</dbReference>
<feature type="domain" description="Fatty acid desaturase" evidence="2">
    <location>
        <begin position="44"/>
        <end position="280"/>
    </location>
</feature>
<accession>A0A4R1B6F0</accession>
<keyword evidence="1" id="KW-0472">Membrane</keyword>
<dbReference type="OrthoDB" id="5464927at2"/>
<evidence type="ECO:0000256" key="1">
    <source>
        <dbReference type="SAM" id="Phobius"/>
    </source>
</evidence>
<name>A0A4R1B6F0_9PROT</name>
<gene>
    <name evidence="3" type="ORF">EZJ19_14265</name>
</gene>
<reference evidence="3 4" key="1">
    <citation type="submission" date="2019-03" db="EMBL/GenBank/DDBJ databases">
        <title>Genome sequence of Thiobacillaceae bacterium LSR1, a sulfur-oxidizing bacterium isolated from freshwater sediment.</title>
        <authorList>
            <person name="Li S."/>
        </authorList>
    </citation>
    <scope>NUCLEOTIDE SEQUENCE [LARGE SCALE GENOMIC DNA]</scope>
    <source>
        <strain evidence="3 4">LSR1</strain>
    </source>
</reference>